<keyword evidence="3" id="KW-1185">Reference proteome</keyword>
<reference evidence="2" key="3">
    <citation type="submission" date="2025-09" db="UniProtKB">
        <authorList>
            <consortium name="Ensembl"/>
        </authorList>
    </citation>
    <scope>IDENTIFICATION</scope>
</reference>
<dbReference type="InterPro" id="IPR013783">
    <property type="entry name" value="Ig-like_fold"/>
</dbReference>
<proteinExistence type="predicted"/>
<dbReference type="SUPFAM" id="SSF48726">
    <property type="entry name" value="Immunoglobulin"/>
    <property type="match status" value="1"/>
</dbReference>
<feature type="domain" description="Ig-like" evidence="1">
    <location>
        <begin position="23"/>
        <end position="107"/>
    </location>
</feature>
<dbReference type="Ensembl" id="ENSCSAVT00000013128.1">
    <property type="protein sequence ID" value="ENSCSAVP00000012979.1"/>
    <property type="gene ID" value="ENSCSAVG00000007623.1"/>
</dbReference>
<dbReference type="Proteomes" id="UP000007875">
    <property type="component" value="Unassembled WGS sequence"/>
</dbReference>
<accession>H2Z5W7</accession>
<dbReference type="GeneTree" id="ENSGT00940000169279"/>
<dbReference type="InterPro" id="IPR036179">
    <property type="entry name" value="Ig-like_dom_sf"/>
</dbReference>
<reference evidence="3" key="1">
    <citation type="submission" date="2003-08" db="EMBL/GenBank/DDBJ databases">
        <authorList>
            <person name="Birren B."/>
            <person name="Nusbaum C."/>
            <person name="Abebe A."/>
            <person name="Abouelleil A."/>
            <person name="Adekoya E."/>
            <person name="Ait-zahra M."/>
            <person name="Allen N."/>
            <person name="Allen T."/>
            <person name="An P."/>
            <person name="Anderson M."/>
            <person name="Anderson S."/>
            <person name="Arachchi H."/>
            <person name="Armbruster J."/>
            <person name="Bachantsang P."/>
            <person name="Baldwin J."/>
            <person name="Barry A."/>
            <person name="Bayul T."/>
            <person name="Blitshsteyn B."/>
            <person name="Bloom T."/>
            <person name="Blye J."/>
            <person name="Boguslavskiy L."/>
            <person name="Borowsky M."/>
            <person name="Boukhgalter B."/>
            <person name="Brunache A."/>
            <person name="Butler J."/>
            <person name="Calixte N."/>
            <person name="Calvo S."/>
            <person name="Camarata J."/>
            <person name="Campo K."/>
            <person name="Chang J."/>
            <person name="Cheshatsang Y."/>
            <person name="Citroen M."/>
            <person name="Collymore A."/>
            <person name="Considine T."/>
            <person name="Cook A."/>
            <person name="Cooke P."/>
            <person name="Corum B."/>
            <person name="Cuomo C."/>
            <person name="David R."/>
            <person name="Dawoe T."/>
            <person name="Degray S."/>
            <person name="Dodge S."/>
            <person name="Dooley K."/>
            <person name="Dorje P."/>
            <person name="Dorjee K."/>
            <person name="Dorris L."/>
            <person name="Duffey N."/>
            <person name="Dupes A."/>
            <person name="Elkins T."/>
            <person name="Engels R."/>
            <person name="Erickson J."/>
            <person name="Farina A."/>
            <person name="Faro S."/>
            <person name="Ferreira P."/>
            <person name="Fischer H."/>
            <person name="Fitzgerald M."/>
            <person name="Foley K."/>
            <person name="Gage D."/>
            <person name="Galagan J."/>
            <person name="Gearin G."/>
            <person name="Gnerre S."/>
            <person name="Gnirke A."/>
            <person name="Goyette A."/>
            <person name="Graham J."/>
            <person name="Grandbois E."/>
            <person name="Gyaltsen K."/>
            <person name="Hafez N."/>
            <person name="Hagopian D."/>
            <person name="Hagos B."/>
            <person name="Hall J."/>
            <person name="Hatcher B."/>
            <person name="Heller A."/>
            <person name="Higgins H."/>
            <person name="Honan T."/>
            <person name="Horn A."/>
            <person name="Houde N."/>
            <person name="Hughes L."/>
            <person name="Hulme W."/>
            <person name="Husby E."/>
            <person name="Iliev I."/>
            <person name="Jaffe D."/>
            <person name="Jones C."/>
            <person name="Kamal M."/>
            <person name="Kamat A."/>
            <person name="Kamvysselis M."/>
            <person name="Karlsson E."/>
            <person name="Kells C."/>
            <person name="Kieu A."/>
            <person name="Kisner P."/>
            <person name="Kodira C."/>
            <person name="Kulbokas E."/>
            <person name="Labutti K."/>
            <person name="Lama D."/>
            <person name="Landers T."/>
            <person name="Leger J."/>
            <person name="Levine S."/>
            <person name="Lewis D."/>
            <person name="Lewis T."/>
            <person name="Lindblad-toh K."/>
            <person name="Liu X."/>
            <person name="Lokyitsang T."/>
            <person name="Lokyitsang Y."/>
            <person name="Lucien O."/>
            <person name="Lui A."/>
            <person name="Ma L.J."/>
            <person name="Mabbitt R."/>
            <person name="Macdonald J."/>
            <person name="Maclean C."/>
            <person name="Major J."/>
            <person name="Manning J."/>
            <person name="Marabella R."/>
            <person name="Maru K."/>
            <person name="Matthews C."/>
            <person name="Mauceli E."/>
            <person name="Mccarthy M."/>
            <person name="Mcdonough S."/>
            <person name="Mcghee T."/>
            <person name="Meldrim J."/>
            <person name="Meneus L."/>
            <person name="Mesirov J."/>
            <person name="Mihalev A."/>
            <person name="Mihova T."/>
            <person name="Mikkelsen T."/>
            <person name="Mlenga V."/>
            <person name="Moru K."/>
            <person name="Mozes J."/>
            <person name="Mulrain L."/>
            <person name="Munson G."/>
            <person name="Naylor J."/>
            <person name="Newes C."/>
            <person name="Nguyen C."/>
            <person name="Nguyen N."/>
            <person name="Nguyen T."/>
            <person name="Nicol R."/>
            <person name="Nielsen C."/>
            <person name="Nizzari M."/>
            <person name="Norbu C."/>
            <person name="Norbu N."/>
            <person name="O'donnell P."/>
            <person name="Okoawo O."/>
            <person name="O'leary S."/>
            <person name="Omotosho B."/>
            <person name="O'neill K."/>
            <person name="Osman S."/>
            <person name="Parker S."/>
            <person name="Perrin D."/>
            <person name="Phunkhang P."/>
            <person name="Piqani B."/>
            <person name="Purcell S."/>
            <person name="Rachupka T."/>
            <person name="Ramasamy U."/>
            <person name="Rameau R."/>
            <person name="Ray V."/>
            <person name="Raymond C."/>
            <person name="Retta R."/>
            <person name="Richardson S."/>
            <person name="Rise C."/>
            <person name="Rodriguez J."/>
            <person name="Rogers J."/>
            <person name="Rogov P."/>
            <person name="Rutman M."/>
            <person name="Schupbach R."/>
            <person name="Seaman C."/>
            <person name="Settipalli S."/>
            <person name="Sharpe T."/>
            <person name="Sheridan J."/>
            <person name="Sherpa N."/>
            <person name="Shi J."/>
            <person name="Smirnov S."/>
            <person name="Smith C."/>
            <person name="Sougnez C."/>
            <person name="Spencer B."/>
            <person name="Stalker J."/>
            <person name="Stange-thomann N."/>
            <person name="Stavropoulos S."/>
            <person name="Stetson K."/>
            <person name="Stone C."/>
            <person name="Stone S."/>
            <person name="Stubbs M."/>
            <person name="Talamas J."/>
            <person name="Tchuinga P."/>
            <person name="Tenzing P."/>
            <person name="Tesfaye S."/>
            <person name="Theodore J."/>
            <person name="Thoulutsang Y."/>
            <person name="Topham K."/>
            <person name="Towey S."/>
            <person name="Tsamla T."/>
            <person name="Tsomo N."/>
            <person name="Vallee D."/>
            <person name="Vassiliev H."/>
            <person name="Venkataraman V."/>
            <person name="Vinson J."/>
            <person name="Vo A."/>
            <person name="Wade C."/>
            <person name="Wang S."/>
            <person name="Wangchuk T."/>
            <person name="Wangdi T."/>
            <person name="Whittaker C."/>
            <person name="Wilkinson J."/>
            <person name="Wu Y."/>
            <person name="Wyman D."/>
            <person name="Yadav S."/>
            <person name="Yang S."/>
            <person name="Yang X."/>
            <person name="Yeager S."/>
            <person name="Yee E."/>
            <person name="Young G."/>
            <person name="Zainoun J."/>
            <person name="Zembeck L."/>
            <person name="Zimmer A."/>
            <person name="Zody M."/>
            <person name="Lander E."/>
        </authorList>
    </citation>
    <scope>NUCLEOTIDE SEQUENCE [LARGE SCALE GENOMIC DNA]</scope>
</reference>
<dbReference type="Pfam" id="PF13895">
    <property type="entry name" value="Ig_2"/>
    <property type="match status" value="1"/>
</dbReference>
<evidence type="ECO:0000313" key="2">
    <source>
        <dbReference type="Ensembl" id="ENSCSAVP00000012979.1"/>
    </source>
</evidence>
<sequence length="182" mass="20477">MAECKSVMIHLNITAFQQLTCAEAISQQAHNVSLLAKDRSALRCSVPNHVTPKIHVDREEHVMWLRNCKELNLDKNTDWVLDSGGHLTLPRVTYQHPGVYTCAVTYNGMTRYAVHHRVCVKPKNGHGISVKCSSSVYKHQIQEDVTINCRGTGAQDVDLDSLRFMLTKTTSKKRVCNVYGRG</sequence>
<dbReference type="HOGENOM" id="CLU_1485239_0_0_1"/>
<evidence type="ECO:0000259" key="1">
    <source>
        <dbReference type="PROSITE" id="PS50835"/>
    </source>
</evidence>
<dbReference type="InParanoid" id="H2Z5W7"/>
<reference evidence="2" key="2">
    <citation type="submission" date="2025-08" db="UniProtKB">
        <authorList>
            <consortium name="Ensembl"/>
        </authorList>
    </citation>
    <scope>IDENTIFICATION</scope>
</reference>
<evidence type="ECO:0000313" key="3">
    <source>
        <dbReference type="Proteomes" id="UP000007875"/>
    </source>
</evidence>
<protein>
    <recommendedName>
        <fullName evidence="1">Ig-like domain-containing protein</fullName>
    </recommendedName>
</protein>
<organism evidence="2 3">
    <name type="scientific">Ciona savignyi</name>
    <name type="common">Pacific transparent sea squirt</name>
    <dbReference type="NCBI Taxonomy" id="51511"/>
    <lineage>
        <taxon>Eukaryota</taxon>
        <taxon>Metazoa</taxon>
        <taxon>Chordata</taxon>
        <taxon>Tunicata</taxon>
        <taxon>Ascidiacea</taxon>
        <taxon>Phlebobranchia</taxon>
        <taxon>Cionidae</taxon>
        <taxon>Ciona</taxon>
    </lineage>
</organism>
<dbReference type="InterPro" id="IPR007110">
    <property type="entry name" value="Ig-like_dom"/>
</dbReference>
<dbReference type="CDD" id="cd00096">
    <property type="entry name" value="Ig"/>
    <property type="match status" value="1"/>
</dbReference>
<dbReference type="AlphaFoldDB" id="H2Z5W7"/>
<name>H2Z5W7_CIOSA</name>
<dbReference type="PROSITE" id="PS50835">
    <property type="entry name" value="IG_LIKE"/>
    <property type="match status" value="1"/>
</dbReference>
<dbReference type="Gene3D" id="2.60.40.10">
    <property type="entry name" value="Immunoglobulins"/>
    <property type="match status" value="1"/>
</dbReference>